<dbReference type="AlphaFoldDB" id="A0A087E1I1"/>
<feature type="region of interest" description="Disordered" evidence="3">
    <location>
        <begin position="1"/>
        <end position="45"/>
    </location>
</feature>
<dbReference type="PANTHER" id="PTHR37313:SF2">
    <property type="entry name" value="UPF0749 PROTEIN YLXX"/>
    <property type="match status" value="1"/>
</dbReference>
<evidence type="ECO:0000256" key="1">
    <source>
        <dbReference type="ARBA" id="ARBA00009108"/>
    </source>
</evidence>
<keyword evidence="4" id="KW-1133">Transmembrane helix</keyword>
<dbReference type="EMBL" id="JGZT01000008">
    <property type="protein sequence ID" value="KFJ01632.1"/>
    <property type="molecule type" value="Genomic_DNA"/>
</dbReference>
<feature type="transmembrane region" description="Helical" evidence="4">
    <location>
        <begin position="50"/>
        <end position="71"/>
    </location>
</feature>
<comment type="similarity">
    <text evidence="1">Belongs to the UPF0749 family.</text>
</comment>
<dbReference type="RefSeq" id="WP_029576756.1">
    <property type="nucleotide sequence ID" value="NZ_JGZT01000008.1"/>
</dbReference>
<dbReference type="GO" id="GO:0005886">
    <property type="term" value="C:plasma membrane"/>
    <property type="evidence" value="ECO:0007669"/>
    <property type="project" value="TreeGrafter"/>
</dbReference>
<dbReference type="Pfam" id="PF05949">
    <property type="entry name" value="DUF881"/>
    <property type="match status" value="1"/>
</dbReference>
<evidence type="ECO:0000256" key="3">
    <source>
        <dbReference type="SAM" id="MobiDB-lite"/>
    </source>
</evidence>
<keyword evidence="4" id="KW-0472">Membrane</keyword>
<gene>
    <name evidence="5" type="ORF">THER5_1526</name>
</gene>
<keyword evidence="2" id="KW-0175">Coiled coil</keyword>
<proteinExistence type="inferred from homology"/>
<evidence type="ECO:0000313" key="5">
    <source>
        <dbReference type="EMBL" id="KFJ01632.1"/>
    </source>
</evidence>
<protein>
    <recommendedName>
        <fullName evidence="7">Division initiation protein</fullName>
    </recommendedName>
</protein>
<organism evidence="5 6">
    <name type="scientific">Bifidobacterium thermacidophilum subsp. thermacidophilum</name>
    <dbReference type="NCBI Taxonomy" id="79262"/>
    <lineage>
        <taxon>Bacteria</taxon>
        <taxon>Bacillati</taxon>
        <taxon>Actinomycetota</taxon>
        <taxon>Actinomycetes</taxon>
        <taxon>Bifidobacteriales</taxon>
        <taxon>Bifidobacteriaceae</taxon>
        <taxon>Bifidobacterium</taxon>
    </lineage>
</organism>
<dbReference type="OrthoDB" id="3211287at2"/>
<dbReference type="InterPro" id="IPR010273">
    <property type="entry name" value="DUF881"/>
</dbReference>
<dbReference type="PANTHER" id="PTHR37313">
    <property type="entry name" value="UPF0749 PROTEIN RV1825"/>
    <property type="match status" value="1"/>
</dbReference>
<reference evidence="5 6" key="1">
    <citation type="submission" date="2014-03" db="EMBL/GenBank/DDBJ databases">
        <title>Genomics of Bifidobacteria.</title>
        <authorList>
            <person name="Ventura M."/>
            <person name="Milani C."/>
            <person name="Lugli G.A."/>
        </authorList>
    </citation>
    <scope>NUCLEOTIDE SEQUENCE [LARGE SCALE GENOMIC DNA]</scope>
    <source>
        <strain evidence="5 6">LMG 21395</strain>
    </source>
</reference>
<evidence type="ECO:0000313" key="6">
    <source>
        <dbReference type="Proteomes" id="UP000029003"/>
    </source>
</evidence>
<evidence type="ECO:0000256" key="4">
    <source>
        <dbReference type="SAM" id="Phobius"/>
    </source>
</evidence>
<evidence type="ECO:0008006" key="7">
    <source>
        <dbReference type="Google" id="ProtNLM"/>
    </source>
</evidence>
<sequence length="273" mass="30023">MSHKKEPQDLLSRVHRQRVADSANDHTETGSFPVVRRKPKRSLQANASRTRFMTSLLVLLLCALLGFSYAIQLNNTTSTYETMSEDELTRLITETSSQVQNLEQRKSQLTEQLTALQKAADKQAEAERIAKQNEETSGLLSGRLAAQGKGVVITISKGTKDRIDAATMFELIEELRNAGAEVMAVNTVRVVTSTYFADTKTGLICDGQELSTPYKVKAIGDPQNLQNAVNIAGGVGSRLSVKFGAKVKVTSSDKVEINEIRDVPQYQYAKTVE</sequence>
<feature type="coiled-coil region" evidence="2">
    <location>
        <begin position="85"/>
        <end position="136"/>
    </location>
</feature>
<keyword evidence="4" id="KW-0812">Transmembrane</keyword>
<accession>A0A087E1I1</accession>
<evidence type="ECO:0000256" key="2">
    <source>
        <dbReference type="SAM" id="Coils"/>
    </source>
</evidence>
<dbReference type="Proteomes" id="UP000029003">
    <property type="component" value="Unassembled WGS sequence"/>
</dbReference>
<dbReference type="Gene3D" id="3.30.70.1880">
    <property type="entry name" value="Protein of unknown function DUF881"/>
    <property type="match status" value="1"/>
</dbReference>
<name>A0A087E1I1_9BIFI</name>
<comment type="caution">
    <text evidence="5">The sequence shown here is derived from an EMBL/GenBank/DDBJ whole genome shotgun (WGS) entry which is preliminary data.</text>
</comment>